<evidence type="ECO:0000256" key="1">
    <source>
        <dbReference type="ARBA" id="ARBA00022729"/>
    </source>
</evidence>
<dbReference type="SUPFAM" id="SSF69318">
    <property type="entry name" value="Integrin alpha N-terminal domain"/>
    <property type="match status" value="1"/>
</dbReference>
<dbReference type="PRINTS" id="PR01185">
    <property type="entry name" value="INTEGRINA"/>
</dbReference>
<name>A0A7T8JVX7_CALRO</name>
<keyword evidence="2" id="KW-0325">Glycoprotein</keyword>
<dbReference type="OrthoDB" id="5317514at2759"/>
<organism evidence="3 4">
    <name type="scientific">Caligus rogercresseyi</name>
    <name type="common">Sea louse</name>
    <dbReference type="NCBI Taxonomy" id="217165"/>
    <lineage>
        <taxon>Eukaryota</taxon>
        <taxon>Metazoa</taxon>
        <taxon>Ecdysozoa</taxon>
        <taxon>Arthropoda</taxon>
        <taxon>Crustacea</taxon>
        <taxon>Multicrustacea</taxon>
        <taxon>Hexanauplia</taxon>
        <taxon>Copepoda</taxon>
        <taxon>Siphonostomatoida</taxon>
        <taxon>Caligidae</taxon>
        <taxon>Caligus</taxon>
    </lineage>
</organism>
<dbReference type="Pfam" id="PF01839">
    <property type="entry name" value="FG-GAP"/>
    <property type="match status" value="1"/>
</dbReference>
<dbReference type="GO" id="GO:0008305">
    <property type="term" value="C:integrin complex"/>
    <property type="evidence" value="ECO:0007669"/>
    <property type="project" value="InterPro"/>
</dbReference>
<sequence>SWGFCQAGTSALLTEDNTALIGSPGPFTWRGTVFAMSVEDDFLFRDKTHYTRPSRTGTLRGKYSYLGMSLTAGNFLPPSRSCGQKLSYASGAPRDGSSGKVFIFVKCNDKLMHVQRLRLLSHHPGSQWDGYTELIVGAPFYKDSGAVYIYKNTANGIEFDAQRRVLLPSADCPRDECRDLNNDGKSDLIVLSIWETMMRSVMKRRMRKAKSLFSGKSLKAKAFLQVSPYAPSDILSPVVWDIDMNNHSDIVVGAYESDAAVIIRSRP</sequence>
<dbReference type="GO" id="GO:0033627">
    <property type="term" value="P:cell adhesion mediated by integrin"/>
    <property type="evidence" value="ECO:0007669"/>
    <property type="project" value="TreeGrafter"/>
</dbReference>
<dbReference type="Proteomes" id="UP000595437">
    <property type="component" value="Chromosome 16"/>
</dbReference>
<dbReference type="InterPro" id="IPR028994">
    <property type="entry name" value="Integrin_alpha_N"/>
</dbReference>
<reference evidence="4" key="1">
    <citation type="submission" date="2021-01" db="EMBL/GenBank/DDBJ databases">
        <title>Caligus Genome Assembly.</title>
        <authorList>
            <person name="Gallardo-Escarate C."/>
        </authorList>
    </citation>
    <scope>NUCLEOTIDE SEQUENCE [LARGE SCALE GENOMIC DNA]</scope>
</reference>
<dbReference type="EMBL" id="CP045905">
    <property type="protein sequence ID" value="QQP37013.1"/>
    <property type="molecule type" value="Genomic_DNA"/>
</dbReference>
<evidence type="ECO:0000313" key="4">
    <source>
        <dbReference type="Proteomes" id="UP000595437"/>
    </source>
</evidence>
<dbReference type="GO" id="GO:0007229">
    <property type="term" value="P:integrin-mediated signaling pathway"/>
    <property type="evidence" value="ECO:0007669"/>
    <property type="project" value="TreeGrafter"/>
</dbReference>
<evidence type="ECO:0000256" key="2">
    <source>
        <dbReference type="ARBA" id="ARBA00023180"/>
    </source>
</evidence>
<dbReference type="InterPro" id="IPR000413">
    <property type="entry name" value="Integrin_alpha"/>
</dbReference>
<dbReference type="Gene3D" id="2.130.10.130">
    <property type="entry name" value="Integrin alpha, N-terminal"/>
    <property type="match status" value="1"/>
</dbReference>
<protein>
    <submittedName>
        <fullName evidence="3">Uncharacterized protein</fullName>
    </submittedName>
</protein>
<dbReference type="GO" id="GO:0098609">
    <property type="term" value="P:cell-cell adhesion"/>
    <property type="evidence" value="ECO:0007669"/>
    <property type="project" value="TreeGrafter"/>
</dbReference>
<gene>
    <name evidence="3" type="ORF">FKW44_022294</name>
</gene>
<dbReference type="PANTHER" id="PTHR23220">
    <property type="entry name" value="INTEGRIN ALPHA"/>
    <property type="match status" value="1"/>
</dbReference>
<dbReference type="GO" id="GO:0007160">
    <property type="term" value="P:cell-matrix adhesion"/>
    <property type="evidence" value="ECO:0007669"/>
    <property type="project" value="TreeGrafter"/>
</dbReference>
<accession>A0A7T8JVX7</accession>
<keyword evidence="1" id="KW-0732">Signal</keyword>
<dbReference type="GO" id="GO:0005178">
    <property type="term" value="F:integrin binding"/>
    <property type="evidence" value="ECO:0007669"/>
    <property type="project" value="TreeGrafter"/>
</dbReference>
<keyword evidence="4" id="KW-1185">Reference proteome</keyword>
<proteinExistence type="predicted"/>
<feature type="non-terminal residue" evidence="3">
    <location>
        <position position="1"/>
    </location>
</feature>
<dbReference type="GO" id="GO:0009897">
    <property type="term" value="C:external side of plasma membrane"/>
    <property type="evidence" value="ECO:0007669"/>
    <property type="project" value="TreeGrafter"/>
</dbReference>
<feature type="non-terminal residue" evidence="3">
    <location>
        <position position="267"/>
    </location>
</feature>
<dbReference type="PANTHER" id="PTHR23220:SF122">
    <property type="entry name" value="INTEGRIN ALPHA-PS1"/>
    <property type="match status" value="1"/>
</dbReference>
<dbReference type="InterPro" id="IPR013517">
    <property type="entry name" value="FG-GAP"/>
</dbReference>
<evidence type="ECO:0000313" key="3">
    <source>
        <dbReference type="EMBL" id="QQP37013.1"/>
    </source>
</evidence>
<dbReference type="AlphaFoldDB" id="A0A7T8JVX7"/>